<dbReference type="PROSITE" id="PS51186">
    <property type="entry name" value="GNAT"/>
    <property type="match status" value="1"/>
</dbReference>
<dbReference type="InterPro" id="IPR016181">
    <property type="entry name" value="Acyl_CoA_acyltransferase"/>
</dbReference>
<accession>A0ABR8CMS2</accession>
<dbReference type="Pfam" id="PF00583">
    <property type="entry name" value="Acetyltransf_1"/>
    <property type="match status" value="1"/>
</dbReference>
<organism evidence="2 3">
    <name type="scientific">Anabaena subtropica FACHB-260</name>
    <dbReference type="NCBI Taxonomy" id="2692884"/>
    <lineage>
        <taxon>Bacteria</taxon>
        <taxon>Bacillati</taxon>
        <taxon>Cyanobacteriota</taxon>
        <taxon>Cyanophyceae</taxon>
        <taxon>Nostocales</taxon>
        <taxon>Nostocaceae</taxon>
        <taxon>Anabaena</taxon>
    </lineage>
</organism>
<dbReference type="PANTHER" id="PTHR47443:SF3">
    <property type="entry name" value="GCN5-RELATED N-ACETYLTRANSFERASE 4, CHLOROPLASTIC"/>
    <property type="match status" value="1"/>
</dbReference>
<dbReference type="Proteomes" id="UP000607281">
    <property type="component" value="Unassembled WGS sequence"/>
</dbReference>
<name>A0ABR8CMS2_9NOST</name>
<reference evidence="2 3" key="1">
    <citation type="journal article" date="2020" name="ISME J.">
        <title>Comparative genomics reveals insights into cyanobacterial evolution and habitat adaptation.</title>
        <authorList>
            <person name="Chen M.Y."/>
            <person name="Teng W.K."/>
            <person name="Zhao L."/>
            <person name="Hu C.X."/>
            <person name="Zhou Y.K."/>
            <person name="Han B.P."/>
            <person name="Song L.R."/>
            <person name="Shu W.S."/>
        </authorList>
    </citation>
    <scope>NUCLEOTIDE SEQUENCE [LARGE SCALE GENOMIC DNA]</scope>
    <source>
        <strain evidence="2 3">FACHB-260</strain>
    </source>
</reference>
<evidence type="ECO:0000313" key="2">
    <source>
        <dbReference type="EMBL" id="MBD2343649.1"/>
    </source>
</evidence>
<dbReference type="Gene3D" id="3.40.630.30">
    <property type="match status" value="1"/>
</dbReference>
<proteinExistence type="predicted"/>
<gene>
    <name evidence="2" type="ORF">H6G18_05745</name>
</gene>
<evidence type="ECO:0000313" key="3">
    <source>
        <dbReference type="Proteomes" id="UP000607281"/>
    </source>
</evidence>
<evidence type="ECO:0000259" key="1">
    <source>
        <dbReference type="PROSITE" id="PS51186"/>
    </source>
</evidence>
<dbReference type="CDD" id="cd04301">
    <property type="entry name" value="NAT_SF"/>
    <property type="match status" value="1"/>
</dbReference>
<sequence length="237" mass="27612">MTIKSIYKFNFPSCCLEYLRRFYLNNINIQPTLTSWFFDPSSYKPVTASAEPVSHQFHVRAATPADLTGIAQIIAESFHSQTGFWGWAFPLLRLGIYEDFKHRLLSPAPHHLCLVVVETTDNGIDKLVGTVEIGVRFSDYWTQIGKSFPYLSNLAVHPQYRRHGVASKLLISCEQVSREWGFQDLYLHVLENNYQARQLYFKLGYRVHKVDSHWNSFFFRRSQQILLHKHINLDPTS</sequence>
<dbReference type="PANTHER" id="PTHR47443">
    <property type="entry name" value="ACYL-COA N-ACYLTRANSFERASES (NAT) SUPERFAMILY PROTEIN"/>
    <property type="match status" value="1"/>
</dbReference>
<protein>
    <submittedName>
        <fullName evidence="2">GNAT family N-acetyltransferase</fullName>
    </submittedName>
</protein>
<dbReference type="SUPFAM" id="SSF55729">
    <property type="entry name" value="Acyl-CoA N-acyltransferases (Nat)"/>
    <property type="match status" value="1"/>
</dbReference>
<dbReference type="EMBL" id="JACJRF010000006">
    <property type="protein sequence ID" value="MBD2343649.1"/>
    <property type="molecule type" value="Genomic_DNA"/>
</dbReference>
<keyword evidence="3" id="KW-1185">Reference proteome</keyword>
<dbReference type="InterPro" id="IPR000182">
    <property type="entry name" value="GNAT_dom"/>
</dbReference>
<feature type="domain" description="N-acetyltransferase" evidence="1">
    <location>
        <begin position="57"/>
        <end position="232"/>
    </location>
</feature>
<comment type="caution">
    <text evidence="2">The sequence shown here is derived from an EMBL/GenBank/DDBJ whole genome shotgun (WGS) entry which is preliminary data.</text>
</comment>